<gene>
    <name evidence="6" type="ORF">VO63_04630</name>
</gene>
<dbReference type="InterPro" id="IPR013107">
    <property type="entry name" value="Acyl-CoA_DH_C"/>
</dbReference>
<dbReference type="Pfam" id="PF02771">
    <property type="entry name" value="Acyl-CoA_dh_N"/>
    <property type="match status" value="1"/>
</dbReference>
<dbReference type="PIRSF" id="PIRSF016578">
    <property type="entry name" value="HsaA"/>
    <property type="match status" value="1"/>
</dbReference>
<keyword evidence="2" id="KW-0560">Oxidoreductase</keyword>
<dbReference type="SUPFAM" id="SSF47203">
    <property type="entry name" value="Acyl-CoA dehydrogenase C-terminal domain-like"/>
    <property type="match status" value="1"/>
</dbReference>
<evidence type="ECO:0000313" key="6">
    <source>
        <dbReference type="EMBL" id="KKZ75091.1"/>
    </source>
</evidence>
<sequence length="409" mass="42526">MTTYDGTLAVAPDLREPRTASGRALLGLLEGHLPAVRAGAGRADRAGAFPAEVFAGLRAEGVLGATVPTGLGGLGVGSLHDVCLALTTVAEADASTALALHMQLSRGLTFAHEWRHGDGPARALAERLLRGMGSGEAVVCTTVKDAGGGKVVTRLRPAPDGGWLLSGRKTLASMAPIATDFVVSARVEVAGVVRSAAAVLPRTAPGLRVLDNWDGLGMRASGSVDVLLEDCPVRAEDVFLRGPVGERSDAALAGQTVSSITMLGIYVGVAQAARDHVVAELARRGGLPAAGAATRTLIAEIEARLYALRTTVAGTLTVADHLAYAFDADPAERGRRMMLDFQRAKLMVNRLAPEIVSDCLSVIGGASYSGTHPLARLYRDVRAGAFMHPFTYPDAVDWLSEAVLEGAKD</sequence>
<dbReference type="InterPro" id="IPR036250">
    <property type="entry name" value="AcylCo_DH-like_C"/>
</dbReference>
<feature type="domain" description="Acyl-CoA dehydrogenase C-terminal" evidence="5">
    <location>
        <begin position="266"/>
        <end position="385"/>
    </location>
</feature>
<evidence type="ECO:0000313" key="7">
    <source>
        <dbReference type="Proteomes" id="UP000265325"/>
    </source>
</evidence>
<dbReference type="OrthoDB" id="2986495at2"/>
<dbReference type="InterPro" id="IPR009100">
    <property type="entry name" value="AcylCoA_DH/oxidase_NM_dom_sf"/>
</dbReference>
<dbReference type="AlphaFoldDB" id="A0A2P2GUC1"/>
<dbReference type="EMBL" id="LAQS01000005">
    <property type="protein sequence ID" value="KKZ75091.1"/>
    <property type="molecule type" value="Genomic_DNA"/>
</dbReference>
<evidence type="ECO:0000256" key="2">
    <source>
        <dbReference type="ARBA" id="ARBA00023002"/>
    </source>
</evidence>
<accession>A0A2P2GUC1</accession>
<evidence type="ECO:0000259" key="4">
    <source>
        <dbReference type="Pfam" id="PF02771"/>
    </source>
</evidence>
<evidence type="ECO:0000259" key="3">
    <source>
        <dbReference type="Pfam" id="PF02770"/>
    </source>
</evidence>
<dbReference type="Proteomes" id="UP000265325">
    <property type="component" value="Unassembled WGS sequence"/>
</dbReference>
<dbReference type="InterPro" id="IPR037069">
    <property type="entry name" value="AcylCoA_DH/ox_N_sf"/>
</dbReference>
<dbReference type="Gene3D" id="2.40.110.10">
    <property type="entry name" value="Butyryl-CoA Dehydrogenase, subunit A, domain 2"/>
    <property type="match status" value="1"/>
</dbReference>
<dbReference type="PANTHER" id="PTHR43884:SF25">
    <property type="entry name" value="ACYL-COA DEHYDROGENASE YDBM-RELATED"/>
    <property type="match status" value="1"/>
</dbReference>
<dbReference type="Pfam" id="PF08028">
    <property type="entry name" value="Acyl-CoA_dh_2"/>
    <property type="match status" value="1"/>
</dbReference>
<reference evidence="6 7" key="1">
    <citation type="submission" date="2015-05" db="EMBL/GenBank/DDBJ databases">
        <title>Draft Genome assembly of Streptomyces showdoensis.</title>
        <authorList>
            <person name="Thapa K.K."/>
            <person name="Metsa-Ketela M."/>
        </authorList>
    </citation>
    <scope>NUCLEOTIDE SEQUENCE [LARGE SCALE GENOMIC DNA]</scope>
    <source>
        <strain evidence="6 7">ATCC 15227</strain>
    </source>
</reference>
<evidence type="ECO:0000256" key="1">
    <source>
        <dbReference type="ARBA" id="ARBA00022630"/>
    </source>
</evidence>
<name>A0A2P2GUC1_STREW</name>
<keyword evidence="1" id="KW-0285">Flavoprotein</keyword>
<dbReference type="GO" id="GO:0003995">
    <property type="term" value="F:acyl-CoA dehydrogenase activity"/>
    <property type="evidence" value="ECO:0007669"/>
    <property type="project" value="TreeGrafter"/>
</dbReference>
<protein>
    <submittedName>
        <fullName evidence="6">Acyl-CoA dehydrogenase</fullName>
    </submittedName>
</protein>
<dbReference type="PANTHER" id="PTHR43884">
    <property type="entry name" value="ACYL-COA DEHYDROGENASE"/>
    <property type="match status" value="1"/>
</dbReference>
<dbReference type="Gene3D" id="1.10.540.10">
    <property type="entry name" value="Acyl-CoA dehydrogenase/oxidase, N-terminal domain"/>
    <property type="match status" value="1"/>
</dbReference>
<dbReference type="GO" id="GO:0050660">
    <property type="term" value="F:flavin adenine dinucleotide binding"/>
    <property type="evidence" value="ECO:0007669"/>
    <property type="project" value="InterPro"/>
</dbReference>
<dbReference type="Pfam" id="PF02770">
    <property type="entry name" value="Acyl-CoA_dh_M"/>
    <property type="match status" value="1"/>
</dbReference>
<dbReference type="InterPro" id="IPR013786">
    <property type="entry name" value="AcylCoA_DH/ox_N"/>
</dbReference>
<evidence type="ECO:0000259" key="5">
    <source>
        <dbReference type="Pfam" id="PF08028"/>
    </source>
</evidence>
<dbReference type="InterPro" id="IPR006091">
    <property type="entry name" value="Acyl-CoA_Oxase/DH_mid-dom"/>
</dbReference>
<keyword evidence="7" id="KW-1185">Reference proteome</keyword>
<comment type="caution">
    <text evidence="6">The sequence shown here is derived from an EMBL/GenBank/DDBJ whole genome shotgun (WGS) entry which is preliminary data.</text>
</comment>
<dbReference type="RefSeq" id="WP_046906214.1">
    <property type="nucleotide sequence ID" value="NZ_BAAAXG010000004.1"/>
</dbReference>
<dbReference type="SUPFAM" id="SSF56645">
    <property type="entry name" value="Acyl-CoA dehydrogenase NM domain-like"/>
    <property type="match status" value="1"/>
</dbReference>
<organism evidence="6 7">
    <name type="scientific">Streptomyces showdoensis</name>
    <dbReference type="NCBI Taxonomy" id="68268"/>
    <lineage>
        <taxon>Bacteria</taxon>
        <taxon>Bacillati</taxon>
        <taxon>Actinomycetota</taxon>
        <taxon>Actinomycetes</taxon>
        <taxon>Kitasatosporales</taxon>
        <taxon>Streptomycetaceae</taxon>
        <taxon>Streptomyces</taxon>
    </lineage>
</organism>
<feature type="domain" description="Acyl-CoA oxidase/dehydrogenase middle" evidence="3">
    <location>
        <begin position="151"/>
        <end position="231"/>
    </location>
</feature>
<feature type="domain" description="Acyl-CoA dehydrogenase/oxidase N-terminal" evidence="4">
    <location>
        <begin position="39"/>
        <end position="104"/>
    </location>
</feature>
<dbReference type="CDD" id="cd00567">
    <property type="entry name" value="ACAD"/>
    <property type="match status" value="1"/>
</dbReference>
<proteinExistence type="predicted"/>
<dbReference type="InterPro" id="IPR046373">
    <property type="entry name" value="Acyl-CoA_Oxase/DH_mid-dom_sf"/>
</dbReference>
<dbReference type="Gene3D" id="1.20.140.10">
    <property type="entry name" value="Butyryl-CoA Dehydrogenase, subunit A, domain 3"/>
    <property type="match status" value="1"/>
</dbReference>